<dbReference type="GO" id="GO:0009366">
    <property type="term" value="C:enterobactin synthetase complex"/>
    <property type="evidence" value="ECO:0007669"/>
    <property type="project" value="TreeGrafter"/>
</dbReference>
<feature type="domain" description="Condensation" evidence="1">
    <location>
        <begin position="4"/>
        <end position="433"/>
    </location>
</feature>
<dbReference type="Pfam" id="PF00668">
    <property type="entry name" value="Condensation"/>
    <property type="match status" value="1"/>
</dbReference>
<keyword evidence="3" id="KW-1185">Reference proteome</keyword>
<dbReference type="PANTHER" id="PTHR45527">
    <property type="entry name" value="NONRIBOSOMAL PEPTIDE SYNTHETASE"/>
    <property type="match status" value="1"/>
</dbReference>
<dbReference type="Gene3D" id="3.30.559.10">
    <property type="entry name" value="Chloramphenicol acetyltransferase-like domain"/>
    <property type="match status" value="1"/>
</dbReference>
<evidence type="ECO:0000313" key="3">
    <source>
        <dbReference type="Proteomes" id="UP000185696"/>
    </source>
</evidence>
<dbReference type="PANTHER" id="PTHR45527:SF1">
    <property type="entry name" value="FATTY ACID SYNTHASE"/>
    <property type="match status" value="1"/>
</dbReference>
<dbReference type="RefSeq" id="WP_075137723.1">
    <property type="nucleotide sequence ID" value="NZ_MSIF01000031.1"/>
</dbReference>
<dbReference type="InterPro" id="IPR023213">
    <property type="entry name" value="CAT-like_dom_sf"/>
</dbReference>
<dbReference type="OrthoDB" id="3447635at2"/>
<accession>A0A7Z1AUL4</accession>
<name>A0A7Z1AUL4_9PSEU</name>
<dbReference type="GO" id="GO:0043041">
    <property type="term" value="P:amino acid activation for nonribosomal peptide biosynthetic process"/>
    <property type="evidence" value="ECO:0007669"/>
    <property type="project" value="TreeGrafter"/>
</dbReference>
<dbReference type="Gene3D" id="3.30.559.30">
    <property type="entry name" value="Nonribosomal peptide synthetase, condensation domain"/>
    <property type="match status" value="1"/>
</dbReference>
<dbReference type="Proteomes" id="UP000185696">
    <property type="component" value="Unassembled WGS sequence"/>
</dbReference>
<dbReference type="InterPro" id="IPR001242">
    <property type="entry name" value="Condensation_dom"/>
</dbReference>
<reference evidence="2 3" key="1">
    <citation type="submission" date="2016-12" db="EMBL/GenBank/DDBJ databases">
        <title>The draft genome sequence of Actinophytocola xinjiangensis.</title>
        <authorList>
            <person name="Wang W."/>
            <person name="Yuan L."/>
        </authorList>
    </citation>
    <scope>NUCLEOTIDE SEQUENCE [LARGE SCALE GENOMIC DNA]</scope>
    <source>
        <strain evidence="2 3">CGMCC 4.4663</strain>
    </source>
</reference>
<dbReference type="GO" id="GO:0009239">
    <property type="term" value="P:enterobactin biosynthetic process"/>
    <property type="evidence" value="ECO:0007669"/>
    <property type="project" value="TreeGrafter"/>
</dbReference>
<dbReference type="SUPFAM" id="SSF52777">
    <property type="entry name" value="CoA-dependent acyltransferases"/>
    <property type="match status" value="2"/>
</dbReference>
<dbReference type="AlphaFoldDB" id="A0A7Z1AUL4"/>
<proteinExistence type="predicted"/>
<dbReference type="GO" id="GO:0008610">
    <property type="term" value="P:lipid biosynthetic process"/>
    <property type="evidence" value="ECO:0007669"/>
    <property type="project" value="UniProtKB-ARBA"/>
</dbReference>
<evidence type="ECO:0000313" key="2">
    <source>
        <dbReference type="EMBL" id="OLF05236.1"/>
    </source>
</evidence>
<sequence length="438" mass="47143">MPDLSLGQQTLWWLYRFAPDSAAYNDADAVLVAPGLDPAALRDAVSALVARHGQLGSTFVDRDGRPWRVPGPPARPPLVVREVPGTGDDALHELVRRAAVEPLALETEGPCRFTLFRRENDGVLLLVNHHLASDAISQGIVWRDLMAAYTAALTGTEPDWPPLSATYDDYLARETALVTGPGADAHAAYWRGIADGAATLALPTDRPRPASQGLRGAARHRTVPGEPVRVAAAAAGVTPFAVLTGTFQALLHRYTGEPDFLIGCPVSVRRTRALREVVGFLVNTTLLRARFTQDTTFADAMRAAQRSLTASLPHAAYPFALYNDRRPGGEPLYRVAITMVGAAPRTEQTFLHHRVRPVPVPHLAGQCDLNAQVMPAPGGALELTLRYDVDLFDAATVDRLAEHFLLLLDTACTSPDTPVARAALTTSAELDALLAYGM</sequence>
<dbReference type="GO" id="GO:0031177">
    <property type="term" value="F:phosphopantetheine binding"/>
    <property type="evidence" value="ECO:0007669"/>
    <property type="project" value="TreeGrafter"/>
</dbReference>
<dbReference type="EMBL" id="MSIF01000031">
    <property type="protein sequence ID" value="OLF05236.1"/>
    <property type="molecule type" value="Genomic_DNA"/>
</dbReference>
<dbReference type="CDD" id="cd19531">
    <property type="entry name" value="LCL_NRPS-like"/>
    <property type="match status" value="1"/>
</dbReference>
<organism evidence="2 3">
    <name type="scientific">Actinophytocola xinjiangensis</name>
    <dbReference type="NCBI Taxonomy" id="485602"/>
    <lineage>
        <taxon>Bacteria</taxon>
        <taxon>Bacillati</taxon>
        <taxon>Actinomycetota</taxon>
        <taxon>Actinomycetes</taxon>
        <taxon>Pseudonocardiales</taxon>
        <taxon>Pseudonocardiaceae</taxon>
    </lineage>
</organism>
<comment type="caution">
    <text evidence="2">The sequence shown here is derived from an EMBL/GenBank/DDBJ whole genome shotgun (WGS) entry which is preliminary data.</text>
</comment>
<gene>
    <name evidence="2" type="ORF">BLA60_36880</name>
</gene>
<evidence type="ECO:0000259" key="1">
    <source>
        <dbReference type="Pfam" id="PF00668"/>
    </source>
</evidence>
<protein>
    <recommendedName>
        <fullName evidence="1">Condensation domain-containing protein</fullName>
    </recommendedName>
</protein>
<dbReference type="GO" id="GO:0047527">
    <property type="term" value="F:2,3-dihydroxybenzoate-serine ligase activity"/>
    <property type="evidence" value="ECO:0007669"/>
    <property type="project" value="TreeGrafter"/>
</dbReference>
<dbReference type="GO" id="GO:0005829">
    <property type="term" value="C:cytosol"/>
    <property type="evidence" value="ECO:0007669"/>
    <property type="project" value="TreeGrafter"/>
</dbReference>